<dbReference type="RefSeq" id="WP_379929055.1">
    <property type="nucleotide sequence ID" value="NZ_JBHUMM010000013.1"/>
</dbReference>
<evidence type="ECO:0000313" key="2">
    <source>
        <dbReference type="EMBL" id="MFD2671580.1"/>
    </source>
</evidence>
<evidence type="ECO:0008006" key="4">
    <source>
        <dbReference type="Google" id="ProtNLM"/>
    </source>
</evidence>
<proteinExistence type="predicted"/>
<dbReference type="EMBL" id="JBHUMM010000013">
    <property type="protein sequence ID" value="MFD2671580.1"/>
    <property type="molecule type" value="Genomic_DNA"/>
</dbReference>
<keyword evidence="1" id="KW-0472">Membrane</keyword>
<reference evidence="3" key="1">
    <citation type="journal article" date="2019" name="Int. J. Syst. Evol. Microbiol.">
        <title>The Global Catalogue of Microorganisms (GCM) 10K type strain sequencing project: providing services to taxonomists for standard genome sequencing and annotation.</title>
        <authorList>
            <consortium name="The Broad Institute Genomics Platform"/>
            <consortium name="The Broad Institute Genome Sequencing Center for Infectious Disease"/>
            <person name="Wu L."/>
            <person name="Ma J."/>
        </authorList>
    </citation>
    <scope>NUCLEOTIDE SEQUENCE [LARGE SCALE GENOMIC DNA]</scope>
    <source>
        <strain evidence="3">KCTC 33676</strain>
    </source>
</reference>
<keyword evidence="3" id="KW-1185">Reference proteome</keyword>
<name>A0ABW5RAF9_9BACL</name>
<protein>
    <recommendedName>
        <fullName evidence="4">DUF1700 domain-containing protein</fullName>
    </recommendedName>
</protein>
<feature type="transmembrane region" description="Helical" evidence="1">
    <location>
        <begin position="134"/>
        <end position="154"/>
    </location>
</feature>
<keyword evidence="1" id="KW-1133">Transmembrane helix</keyword>
<keyword evidence="1" id="KW-0812">Transmembrane</keyword>
<gene>
    <name evidence="2" type="ORF">ACFSUC_08180</name>
</gene>
<evidence type="ECO:0000313" key="3">
    <source>
        <dbReference type="Proteomes" id="UP001597497"/>
    </source>
</evidence>
<comment type="caution">
    <text evidence="2">The sequence shown here is derived from an EMBL/GenBank/DDBJ whole genome shotgun (WGS) entry which is preliminary data.</text>
</comment>
<accession>A0ABW5RAF9</accession>
<sequence length="183" mass="20633">MNKHAYLQALRKHLNSVQNLDTEDIIQDYALHFDHAVQEGRAEEEVARRLGEPQQIAAEIMAELQIDRAEQKPTMRNLSRAVMATASLGVFNLLVVLLPFLLSLVAIGLLYGISLLLLGSPLVYLIQDGFSTEFVLSSFNMLGFMGIGVLLLLGMNRLTRGYYRFGLRYLRWNIKKTGVGKHE</sequence>
<dbReference type="Pfam" id="PF22564">
    <property type="entry name" value="HAAS"/>
    <property type="match status" value="1"/>
</dbReference>
<evidence type="ECO:0000256" key="1">
    <source>
        <dbReference type="SAM" id="Phobius"/>
    </source>
</evidence>
<feature type="transmembrane region" description="Helical" evidence="1">
    <location>
        <begin position="81"/>
        <end position="114"/>
    </location>
</feature>
<organism evidence="2 3">
    <name type="scientific">Marinicrinis sediminis</name>
    <dbReference type="NCBI Taxonomy" id="1652465"/>
    <lineage>
        <taxon>Bacteria</taxon>
        <taxon>Bacillati</taxon>
        <taxon>Bacillota</taxon>
        <taxon>Bacilli</taxon>
        <taxon>Bacillales</taxon>
        <taxon>Paenibacillaceae</taxon>
    </lineage>
</organism>
<dbReference type="Proteomes" id="UP001597497">
    <property type="component" value="Unassembled WGS sequence"/>
</dbReference>